<dbReference type="EMBL" id="CP043046">
    <property type="protein sequence ID" value="QEI08722.1"/>
    <property type="molecule type" value="Genomic_DNA"/>
</dbReference>
<name>A0A5C0B2F9_9BURK</name>
<dbReference type="Pfam" id="PF01544">
    <property type="entry name" value="CorA"/>
    <property type="match status" value="1"/>
</dbReference>
<reference evidence="13 14" key="1">
    <citation type="submission" date="2019-08" db="EMBL/GenBank/DDBJ databases">
        <title>Amphibian skin-associated Pigmentiphaga: genome sequence and occurrence across geography and hosts.</title>
        <authorList>
            <person name="Bletz M.C."/>
            <person name="Bunk B."/>
            <person name="Sproeer C."/>
            <person name="Biwer P."/>
            <person name="Reiter S."/>
            <person name="Rabemananjara F.C.E."/>
            <person name="Schulz S."/>
            <person name="Overmann J."/>
            <person name="Vences M."/>
        </authorList>
    </citation>
    <scope>NUCLEOTIDE SEQUENCE [LARGE SCALE GENOMIC DNA]</scope>
    <source>
        <strain evidence="13 14">Mada1488</strain>
    </source>
</reference>
<protein>
    <submittedName>
        <fullName evidence="13">Magnesium transporter CorA family protein</fullName>
    </submittedName>
</protein>
<evidence type="ECO:0000256" key="11">
    <source>
        <dbReference type="SAM" id="MobiDB-lite"/>
    </source>
</evidence>
<sequence length="420" mass="47371">MDILWISDKQPVEIFDPASRLPHEGFLWIDASQDDLTDLPAWREQIHRLTGVYLHGLHLRDATNPTHPSYFDNTADYEMVIFRKLYIDAPDVGESFIHSDPVALLGKESLPTRPVAFFVLPNALITVRHGESVSVNEMRQRLFELGKPDQRAGGSGSRAIGGLGALTRPPAGPGDLMLRIINAMVDRYLALRAPLTQLLDYWQRELLRPNRKFNDWISLLEARIGLRRLESLCEEQYDALQELREVALDPNETIEDDRGRVRAYGPRRDALLVHINDVLEHIARVLNSARRMEASVESAVQLHFSATAHRTNEIMRVLTVITAIFMPLTLITGIFGMNVDLPLVKDHHAFWWVMGSMVTLALLMWLAFSAKSYLESRPYRVAQMLARKAAHRAAHTLTAPGKSRAASRTRAASASRAKSP</sequence>
<evidence type="ECO:0000256" key="7">
    <source>
        <dbReference type="ARBA" id="ARBA00022833"/>
    </source>
</evidence>
<dbReference type="GO" id="GO:0005886">
    <property type="term" value="C:plasma membrane"/>
    <property type="evidence" value="ECO:0007669"/>
    <property type="project" value="UniProtKB-SubCell"/>
</dbReference>
<gene>
    <name evidence="13" type="ORF">FXN63_24895</name>
</gene>
<keyword evidence="14" id="KW-1185">Reference proteome</keyword>
<dbReference type="SUPFAM" id="SSF144083">
    <property type="entry name" value="Magnesium transport protein CorA, transmembrane region"/>
    <property type="match status" value="1"/>
</dbReference>
<keyword evidence="3" id="KW-0813">Transport</keyword>
<evidence type="ECO:0000256" key="12">
    <source>
        <dbReference type="SAM" id="Phobius"/>
    </source>
</evidence>
<dbReference type="GO" id="GO:0015095">
    <property type="term" value="F:magnesium ion transmembrane transporter activity"/>
    <property type="evidence" value="ECO:0007669"/>
    <property type="project" value="TreeGrafter"/>
</dbReference>
<proteinExistence type="inferred from homology"/>
<keyword evidence="6 12" id="KW-0812">Transmembrane</keyword>
<feature type="region of interest" description="Disordered" evidence="11">
    <location>
        <begin position="395"/>
        <end position="420"/>
    </location>
</feature>
<evidence type="ECO:0000256" key="5">
    <source>
        <dbReference type="ARBA" id="ARBA00022519"/>
    </source>
</evidence>
<keyword evidence="10 12" id="KW-0472">Membrane</keyword>
<dbReference type="GO" id="GO:0050897">
    <property type="term" value="F:cobalt ion binding"/>
    <property type="evidence" value="ECO:0007669"/>
    <property type="project" value="TreeGrafter"/>
</dbReference>
<evidence type="ECO:0000256" key="3">
    <source>
        <dbReference type="ARBA" id="ARBA00022448"/>
    </source>
</evidence>
<keyword evidence="9" id="KW-0406">Ion transport</keyword>
<dbReference type="Proteomes" id="UP000325161">
    <property type="component" value="Chromosome"/>
</dbReference>
<dbReference type="OrthoDB" id="9803416at2"/>
<evidence type="ECO:0000256" key="4">
    <source>
        <dbReference type="ARBA" id="ARBA00022475"/>
    </source>
</evidence>
<dbReference type="GO" id="GO:0015087">
    <property type="term" value="F:cobalt ion transmembrane transporter activity"/>
    <property type="evidence" value="ECO:0007669"/>
    <property type="project" value="TreeGrafter"/>
</dbReference>
<feature type="compositionally biased region" description="Low complexity" evidence="11">
    <location>
        <begin position="403"/>
        <end position="420"/>
    </location>
</feature>
<feature type="transmembrane region" description="Helical" evidence="12">
    <location>
        <begin position="317"/>
        <end position="337"/>
    </location>
</feature>
<keyword evidence="4" id="KW-1003">Cell membrane</keyword>
<keyword evidence="5" id="KW-0997">Cell inner membrane</keyword>
<dbReference type="SUPFAM" id="SSF143865">
    <property type="entry name" value="CorA soluble domain-like"/>
    <property type="match status" value="1"/>
</dbReference>
<dbReference type="InterPro" id="IPR002523">
    <property type="entry name" value="MgTranspt_CorA/ZnTranspt_ZntB"/>
</dbReference>
<keyword evidence="7" id="KW-0862">Zinc</keyword>
<comment type="subcellular location">
    <subcellularLocation>
        <location evidence="1">Cell membrane</location>
        <topology evidence="1">Multi-pass membrane protein</topology>
    </subcellularLocation>
</comment>
<evidence type="ECO:0000256" key="9">
    <source>
        <dbReference type="ARBA" id="ARBA00023065"/>
    </source>
</evidence>
<dbReference type="Gene3D" id="1.20.58.340">
    <property type="entry name" value="Magnesium transport protein CorA, transmembrane region"/>
    <property type="match status" value="2"/>
</dbReference>
<dbReference type="InterPro" id="IPR045863">
    <property type="entry name" value="CorA_TM1_TM2"/>
</dbReference>
<dbReference type="CDD" id="cd12822">
    <property type="entry name" value="TmCorA-like"/>
    <property type="match status" value="1"/>
</dbReference>
<organism evidence="13 14">
    <name type="scientific">Pigmentiphaga aceris</name>
    <dbReference type="NCBI Taxonomy" id="1940612"/>
    <lineage>
        <taxon>Bacteria</taxon>
        <taxon>Pseudomonadati</taxon>
        <taxon>Pseudomonadota</taxon>
        <taxon>Betaproteobacteria</taxon>
        <taxon>Burkholderiales</taxon>
        <taxon>Alcaligenaceae</taxon>
        <taxon>Pigmentiphaga</taxon>
    </lineage>
</organism>
<accession>A0A5C0B2F9</accession>
<evidence type="ECO:0000313" key="14">
    <source>
        <dbReference type="Proteomes" id="UP000325161"/>
    </source>
</evidence>
<evidence type="ECO:0000256" key="6">
    <source>
        <dbReference type="ARBA" id="ARBA00022692"/>
    </source>
</evidence>
<dbReference type="AlphaFoldDB" id="A0A5C0B2F9"/>
<dbReference type="RefSeq" id="WP_148818193.1">
    <property type="nucleotide sequence ID" value="NZ_CP043046.1"/>
</dbReference>
<dbReference type="PANTHER" id="PTHR46494:SF3">
    <property type="entry name" value="ZINC TRANSPORT PROTEIN ZNTB"/>
    <property type="match status" value="1"/>
</dbReference>
<feature type="transmembrane region" description="Helical" evidence="12">
    <location>
        <begin position="349"/>
        <end position="368"/>
    </location>
</feature>
<comment type="similarity">
    <text evidence="2">Belongs to the CorA metal ion transporter (MIT) (TC 1.A.35) family.</text>
</comment>
<keyword evidence="8 12" id="KW-1133">Transmembrane helix</keyword>
<dbReference type="PANTHER" id="PTHR46494">
    <property type="entry name" value="CORA FAMILY METAL ION TRANSPORTER (EUROFUNG)"/>
    <property type="match status" value="1"/>
</dbReference>
<dbReference type="GO" id="GO:0000287">
    <property type="term" value="F:magnesium ion binding"/>
    <property type="evidence" value="ECO:0007669"/>
    <property type="project" value="TreeGrafter"/>
</dbReference>
<evidence type="ECO:0000256" key="10">
    <source>
        <dbReference type="ARBA" id="ARBA00023136"/>
    </source>
</evidence>
<dbReference type="InterPro" id="IPR045861">
    <property type="entry name" value="CorA_cytoplasmic_dom"/>
</dbReference>
<evidence type="ECO:0000256" key="2">
    <source>
        <dbReference type="ARBA" id="ARBA00009765"/>
    </source>
</evidence>
<evidence type="ECO:0000256" key="1">
    <source>
        <dbReference type="ARBA" id="ARBA00004651"/>
    </source>
</evidence>
<dbReference type="Gene3D" id="3.30.460.20">
    <property type="entry name" value="CorA soluble domain-like"/>
    <property type="match status" value="1"/>
</dbReference>
<evidence type="ECO:0000256" key="8">
    <source>
        <dbReference type="ARBA" id="ARBA00022989"/>
    </source>
</evidence>
<evidence type="ECO:0000313" key="13">
    <source>
        <dbReference type="EMBL" id="QEI08722.1"/>
    </source>
</evidence>
<dbReference type="KEGG" id="pacr:FXN63_24895"/>